<keyword evidence="6 10" id="KW-0051">Antiviral defense</keyword>
<keyword evidence="12" id="KW-1185">Reference proteome</keyword>
<evidence type="ECO:0000256" key="2">
    <source>
        <dbReference type="ARBA" id="ARBA00022723"/>
    </source>
</evidence>
<evidence type="ECO:0000256" key="1">
    <source>
        <dbReference type="ARBA" id="ARBA00022722"/>
    </source>
</evidence>
<evidence type="ECO:0000256" key="9">
    <source>
        <dbReference type="ARBA" id="ARBA00038592"/>
    </source>
</evidence>
<dbReference type="Pfam" id="PF01867">
    <property type="entry name" value="Cas_Cas1"/>
    <property type="match status" value="1"/>
</dbReference>
<dbReference type="PANTHER" id="PTHR34353">
    <property type="entry name" value="CRISPR-ASSOCIATED ENDONUCLEASE CAS1 1"/>
    <property type="match status" value="1"/>
</dbReference>
<evidence type="ECO:0000313" key="11">
    <source>
        <dbReference type="EMBL" id="WPD18300.1"/>
    </source>
</evidence>
<dbReference type="RefSeq" id="WP_318750151.1">
    <property type="nucleotide sequence ID" value="NZ_CP132508.1"/>
</dbReference>
<keyword evidence="3 10" id="KW-0255">Endonuclease</keyword>
<feature type="binding site" evidence="10">
    <location>
        <position position="247"/>
    </location>
    <ligand>
        <name>Mn(2+)</name>
        <dbReference type="ChEBI" id="CHEBI:29035"/>
    </ligand>
</feature>
<name>A0ABZ0QLC4_9FIRM</name>
<dbReference type="Proteomes" id="UP001304683">
    <property type="component" value="Chromosome"/>
</dbReference>
<dbReference type="NCBIfam" id="TIGR00287">
    <property type="entry name" value="cas1"/>
    <property type="match status" value="1"/>
</dbReference>
<dbReference type="Gene3D" id="1.20.120.920">
    <property type="entry name" value="CRISPR-associated endonuclease Cas1, C-terminal domain"/>
    <property type="match status" value="1"/>
</dbReference>
<dbReference type="NCBIfam" id="TIGR04093">
    <property type="entry name" value="cas1_CYANO"/>
    <property type="match status" value="1"/>
</dbReference>
<dbReference type="InterPro" id="IPR050646">
    <property type="entry name" value="Cas1"/>
</dbReference>
<evidence type="ECO:0000313" key="12">
    <source>
        <dbReference type="Proteomes" id="UP001304683"/>
    </source>
</evidence>
<keyword evidence="1 10" id="KW-0540">Nuclease</keyword>
<comment type="function">
    <text evidence="10">CRISPR (clustered regularly interspaced short palindromic repeat), is an adaptive immune system that provides protection against mobile genetic elements (viruses, transposable elements and conjugative plasmids). CRISPR clusters contain spacers, sequences complementary to antecedent mobile elements, and target invading nucleic acids. CRISPR clusters are transcribed and processed into CRISPR RNA (crRNA). Acts as a dsDNA endonuclease. Involved in the integration of spacer DNA into the CRISPR cassette.</text>
</comment>
<dbReference type="InterPro" id="IPR042206">
    <property type="entry name" value="CRISPR-assoc_Cas1_C"/>
</dbReference>
<protein>
    <recommendedName>
        <fullName evidence="10">CRISPR-associated endonuclease Cas1</fullName>
        <ecNumber evidence="10">3.1.-.-</ecNumber>
    </recommendedName>
</protein>
<organism evidence="11 12">
    <name type="scientific">Thermaerobacter composti</name>
    <dbReference type="NCBI Taxonomy" id="554949"/>
    <lineage>
        <taxon>Bacteria</taxon>
        <taxon>Bacillati</taxon>
        <taxon>Bacillota</taxon>
        <taxon>Clostridia</taxon>
        <taxon>Eubacteriales</taxon>
        <taxon>Clostridiales Family XVII. Incertae Sedis</taxon>
        <taxon>Thermaerobacter</taxon>
    </lineage>
</organism>
<dbReference type="EC" id="3.1.-.-" evidence="10"/>
<gene>
    <name evidence="11" type="primary">cas1d</name>
    <name evidence="10" type="synonym">cas1</name>
    <name evidence="11" type="ORF">Q5761_07915</name>
</gene>
<keyword evidence="7 10" id="KW-0238">DNA-binding</keyword>
<dbReference type="PANTHER" id="PTHR34353:SF2">
    <property type="entry name" value="CRISPR-ASSOCIATED ENDONUCLEASE CAS1 1"/>
    <property type="match status" value="1"/>
</dbReference>
<reference evidence="11 12" key="1">
    <citation type="submission" date="2023-08" db="EMBL/GenBank/DDBJ databases">
        <title>Genome sequence of Thermaerobacter compostii strain Ins1, a spore-forming filamentous bacterium isolated from a deep geothermal reservoir.</title>
        <authorList>
            <person name="Bregnard D."/>
            <person name="Gonzalez D."/>
            <person name="Junier P."/>
        </authorList>
    </citation>
    <scope>NUCLEOTIDE SEQUENCE [LARGE SCALE GENOMIC DNA]</scope>
    <source>
        <strain evidence="11 12">Ins1</strain>
    </source>
</reference>
<evidence type="ECO:0000256" key="6">
    <source>
        <dbReference type="ARBA" id="ARBA00023118"/>
    </source>
</evidence>
<proteinExistence type="inferred from homology"/>
<evidence type="ECO:0000256" key="8">
    <source>
        <dbReference type="ARBA" id="ARBA00023211"/>
    </source>
</evidence>
<dbReference type="EMBL" id="CP132508">
    <property type="protein sequence ID" value="WPD18300.1"/>
    <property type="molecule type" value="Genomic_DNA"/>
</dbReference>
<comment type="subunit">
    <text evidence="9 10">Homodimer, forms a heterotetramer with a Cas2 homodimer.</text>
</comment>
<evidence type="ECO:0000256" key="3">
    <source>
        <dbReference type="ARBA" id="ARBA00022759"/>
    </source>
</evidence>
<keyword evidence="4 10" id="KW-0378">Hydrolase</keyword>
<dbReference type="Gene3D" id="3.100.10.20">
    <property type="entry name" value="CRISPR-associated endonuclease Cas1, N-terminal domain"/>
    <property type="match status" value="1"/>
</dbReference>
<accession>A0ABZ0QLC4</accession>
<comment type="cofactor">
    <cofactor evidence="10">
        <name>Mg(2+)</name>
        <dbReference type="ChEBI" id="CHEBI:18420"/>
    </cofactor>
    <cofactor evidence="10">
        <name>Mn(2+)</name>
        <dbReference type="ChEBI" id="CHEBI:29035"/>
    </cofactor>
</comment>
<sequence length="355" mass="39510">MATLYVTEPRSLVRKDGDTLIVDVPADRQRGTERRSVRVPLIKVDQVVIHGDSTVTGAALAALLEQRAEICFLSADGRFRGRLSPEFSKNSVVRLEQYRAHDAPERAFPLARSFVYGKLANMRTLLLRANRKREDDNVAAAAATLKELMDRVAALERDPSAAPPDPSAPQAGTVEGTLMGLEGAGTAAYFGAFGRLLAGGWSFERRTKRPPTDPVNALLSYGYVLLMHQVAAAVQLVGLDPYVGYLHGAEYGKPALAFDLMEEFRPIIVDSVVLTVLNNGMLQPDDFSEEFGAYRLTDKGRRIFLQKFEERLDTEVQHPIFRYKATYRRCLELQARLLAKALTGDIPQYRPFLVR</sequence>
<keyword evidence="5 10" id="KW-0460">Magnesium</keyword>
<evidence type="ECO:0000256" key="10">
    <source>
        <dbReference type="HAMAP-Rule" id="MF_01470"/>
    </source>
</evidence>
<feature type="binding site" evidence="10">
    <location>
        <position position="262"/>
    </location>
    <ligand>
        <name>Mn(2+)</name>
        <dbReference type="ChEBI" id="CHEBI:29035"/>
    </ligand>
</feature>
<evidence type="ECO:0000256" key="7">
    <source>
        <dbReference type="ARBA" id="ARBA00023125"/>
    </source>
</evidence>
<comment type="similarity">
    <text evidence="10">Belongs to the CRISPR-associated endonuclease Cas1 family.</text>
</comment>
<evidence type="ECO:0000256" key="5">
    <source>
        <dbReference type="ARBA" id="ARBA00022842"/>
    </source>
</evidence>
<dbReference type="InterPro" id="IPR023843">
    <property type="entry name" value="CRISPR-assoc_Cas1_cyanobact"/>
</dbReference>
<evidence type="ECO:0000256" key="4">
    <source>
        <dbReference type="ARBA" id="ARBA00022801"/>
    </source>
</evidence>
<dbReference type="InterPro" id="IPR002729">
    <property type="entry name" value="CRISPR-assoc_Cas1"/>
</dbReference>
<keyword evidence="2 10" id="KW-0479">Metal-binding</keyword>
<keyword evidence="8 10" id="KW-0464">Manganese</keyword>
<dbReference type="CDD" id="cd09634">
    <property type="entry name" value="Cas1_I-II-III"/>
    <property type="match status" value="1"/>
</dbReference>
<dbReference type="GO" id="GO:0004519">
    <property type="term" value="F:endonuclease activity"/>
    <property type="evidence" value="ECO:0007669"/>
    <property type="project" value="UniProtKB-KW"/>
</dbReference>
<dbReference type="HAMAP" id="MF_01470">
    <property type="entry name" value="Cas1"/>
    <property type="match status" value="1"/>
</dbReference>
<feature type="binding site" evidence="10">
    <location>
        <position position="182"/>
    </location>
    <ligand>
        <name>Mn(2+)</name>
        <dbReference type="ChEBI" id="CHEBI:29035"/>
    </ligand>
</feature>
<dbReference type="InterPro" id="IPR042211">
    <property type="entry name" value="CRISPR-assoc_Cas1_N"/>
</dbReference>